<reference evidence="6" key="1">
    <citation type="journal article" date="2023" name="Int. J. Mol. Sci.">
        <title>Metagenomics Revealed a New Genus 'Candidatus Thiocaldithrix dubininis' gen. nov., sp. nov. and a New Species 'Candidatus Thiothrix putei' sp. nov. in the Family Thiotrichaceae, Some Members of Which Have Traits of Both Na+- and H+-Motive Energetics.</title>
        <authorList>
            <person name="Ravin N.V."/>
            <person name="Muntyan M.S."/>
            <person name="Smolyakov D.D."/>
            <person name="Rudenko T.S."/>
            <person name="Beletsky A.V."/>
            <person name="Mardanov A.V."/>
            <person name="Grabovich M.Y."/>
        </authorList>
    </citation>
    <scope>NUCLEOTIDE SEQUENCE</scope>
    <source>
        <strain evidence="6">GKL-02</strain>
    </source>
</reference>
<evidence type="ECO:0000259" key="5">
    <source>
        <dbReference type="PROSITE" id="PS50893"/>
    </source>
</evidence>
<dbReference type="Pfam" id="PF00005">
    <property type="entry name" value="ABC_tran"/>
    <property type="match status" value="1"/>
</dbReference>
<organism evidence="6">
    <name type="scientific">Candidatus Thiothrix putei</name>
    <dbReference type="NCBI Taxonomy" id="3080811"/>
    <lineage>
        <taxon>Bacteria</taxon>
        <taxon>Pseudomonadati</taxon>
        <taxon>Pseudomonadota</taxon>
        <taxon>Gammaproteobacteria</taxon>
        <taxon>Thiotrichales</taxon>
        <taxon>Thiotrichaceae</taxon>
        <taxon>Thiothrix</taxon>
    </lineage>
</organism>
<evidence type="ECO:0000256" key="3">
    <source>
        <dbReference type="ARBA" id="ARBA00022741"/>
    </source>
</evidence>
<dbReference type="CDD" id="cd03230">
    <property type="entry name" value="ABC_DR_subfamily_A"/>
    <property type="match status" value="1"/>
</dbReference>
<dbReference type="SMART" id="SM00382">
    <property type="entry name" value="AAA"/>
    <property type="match status" value="1"/>
</dbReference>
<keyword evidence="4 6" id="KW-0067">ATP-binding</keyword>
<dbReference type="KEGG" id="tput:QJT81_04970"/>
<feature type="domain" description="ABC transporter" evidence="5">
    <location>
        <begin position="9"/>
        <end position="238"/>
    </location>
</feature>
<sequence>MINHQDRLISALGLSRYYGERCVVNNVDVVLRKGEVLGLLGPNGAGKSTTMQMLTGNLSPSEGEIQINGIDLLDEPIKAKRQMGYLPEQPPVYRDLTVSEYLHYCARLRHIPKVECRRVVAYASERCGLQAVSKRLIGNLSKGFRQRVGIAQAILHNPAVVILDEPTVGLDPIQIREIRRLIRELGQDHGIILSTHILPEVQAVCDRVQILNQGKTVFNGTLDGVESLEKVFFDLIFGADAVAPEEVAV</sequence>
<dbReference type="AlphaFoldDB" id="A0AA95KKC1"/>
<gene>
    <name evidence="6" type="ORF">QJT81_04970</name>
</gene>
<evidence type="ECO:0000256" key="1">
    <source>
        <dbReference type="ARBA" id="ARBA00005417"/>
    </source>
</evidence>
<dbReference type="GO" id="GO:0016887">
    <property type="term" value="F:ATP hydrolysis activity"/>
    <property type="evidence" value="ECO:0007669"/>
    <property type="project" value="InterPro"/>
</dbReference>
<proteinExistence type="inferred from homology"/>
<comment type="similarity">
    <text evidence="1">Belongs to the ABC transporter superfamily.</text>
</comment>
<dbReference type="SUPFAM" id="SSF52540">
    <property type="entry name" value="P-loop containing nucleoside triphosphate hydrolases"/>
    <property type="match status" value="1"/>
</dbReference>
<reference evidence="6" key="2">
    <citation type="submission" date="2023-04" db="EMBL/GenBank/DDBJ databases">
        <authorList>
            <person name="Beletskiy A.V."/>
            <person name="Mardanov A.V."/>
            <person name="Ravin N.V."/>
        </authorList>
    </citation>
    <scope>NUCLEOTIDE SEQUENCE</scope>
    <source>
        <strain evidence="6">GKL-02</strain>
    </source>
</reference>
<evidence type="ECO:0000313" key="6">
    <source>
        <dbReference type="EMBL" id="WGZ95341.1"/>
    </source>
</evidence>
<dbReference type="PANTHER" id="PTHR43335">
    <property type="entry name" value="ABC TRANSPORTER, ATP-BINDING PROTEIN"/>
    <property type="match status" value="1"/>
</dbReference>
<dbReference type="Proteomes" id="UP001301326">
    <property type="component" value="Chromosome"/>
</dbReference>
<evidence type="ECO:0000256" key="2">
    <source>
        <dbReference type="ARBA" id="ARBA00022448"/>
    </source>
</evidence>
<dbReference type="InterPro" id="IPR027417">
    <property type="entry name" value="P-loop_NTPase"/>
</dbReference>
<dbReference type="InterPro" id="IPR003439">
    <property type="entry name" value="ABC_transporter-like_ATP-bd"/>
</dbReference>
<dbReference type="PANTHER" id="PTHR43335:SF4">
    <property type="entry name" value="ABC TRANSPORTER, ATP-BINDING PROTEIN"/>
    <property type="match status" value="1"/>
</dbReference>
<protein>
    <submittedName>
        <fullName evidence="6">ABC transporter ATP-binding protein</fullName>
    </submittedName>
</protein>
<keyword evidence="2" id="KW-0813">Transport</keyword>
<keyword evidence="3" id="KW-0547">Nucleotide-binding</keyword>
<dbReference type="GO" id="GO:0005524">
    <property type="term" value="F:ATP binding"/>
    <property type="evidence" value="ECO:0007669"/>
    <property type="project" value="UniProtKB-KW"/>
</dbReference>
<dbReference type="PROSITE" id="PS50893">
    <property type="entry name" value="ABC_TRANSPORTER_2"/>
    <property type="match status" value="1"/>
</dbReference>
<accession>A0AA95KKC1</accession>
<dbReference type="InterPro" id="IPR003593">
    <property type="entry name" value="AAA+_ATPase"/>
</dbReference>
<evidence type="ECO:0000256" key="4">
    <source>
        <dbReference type="ARBA" id="ARBA00022840"/>
    </source>
</evidence>
<dbReference type="Gene3D" id="3.40.50.300">
    <property type="entry name" value="P-loop containing nucleotide triphosphate hydrolases"/>
    <property type="match status" value="1"/>
</dbReference>
<name>A0AA95KKC1_9GAMM</name>
<dbReference type="EMBL" id="CP124756">
    <property type="protein sequence ID" value="WGZ95341.1"/>
    <property type="molecule type" value="Genomic_DNA"/>
</dbReference>